<evidence type="ECO:0008006" key="9">
    <source>
        <dbReference type="Google" id="ProtNLM"/>
    </source>
</evidence>
<evidence type="ECO:0000256" key="4">
    <source>
        <dbReference type="ARBA" id="ARBA00022679"/>
    </source>
</evidence>
<dbReference type="Proteomes" id="UP000294854">
    <property type="component" value="Unassembled WGS sequence"/>
</dbReference>
<reference evidence="7 8" key="1">
    <citation type="journal article" date="2019" name="Appl. Microbiol. Biotechnol.">
        <title>Uncovering carbohydrate metabolism through a genotype-phenotype association study of 56 lactic acid bacteria genomes.</title>
        <authorList>
            <person name="Buron-Moles G."/>
            <person name="Chailyan A."/>
            <person name="Dolejs I."/>
            <person name="Forster J."/>
            <person name="Miks M.H."/>
        </authorList>
    </citation>
    <scope>NUCLEOTIDE SEQUENCE [LARGE SCALE GENOMIC DNA]</scope>
    <source>
        <strain evidence="7 8">ATCC 49373</strain>
    </source>
</reference>
<evidence type="ECO:0000256" key="2">
    <source>
        <dbReference type="ARBA" id="ARBA00010488"/>
    </source>
</evidence>
<dbReference type="OrthoDB" id="9811865at2"/>
<dbReference type="Pfam" id="PF04464">
    <property type="entry name" value="Glyphos_transf"/>
    <property type="match status" value="1"/>
</dbReference>
<dbReference type="InterPro" id="IPR051612">
    <property type="entry name" value="Teichoic_Acid_Biosynth"/>
</dbReference>
<dbReference type="Gene3D" id="3.40.50.11820">
    <property type="match status" value="1"/>
</dbReference>
<evidence type="ECO:0000256" key="1">
    <source>
        <dbReference type="ARBA" id="ARBA00004202"/>
    </source>
</evidence>
<protein>
    <recommendedName>
        <fullName evidence="9">CDP-glycerol glycerophosphotransferase</fullName>
    </recommendedName>
</protein>
<dbReference type="SUPFAM" id="SSF53756">
    <property type="entry name" value="UDP-Glycosyltransferase/glycogen phosphorylase"/>
    <property type="match status" value="1"/>
</dbReference>
<evidence type="ECO:0000256" key="6">
    <source>
        <dbReference type="ARBA" id="ARBA00023136"/>
    </source>
</evidence>
<dbReference type="InterPro" id="IPR043148">
    <property type="entry name" value="TagF_C"/>
</dbReference>
<evidence type="ECO:0000256" key="5">
    <source>
        <dbReference type="ARBA" id="ARBA00022944"/>
    </source>
</evidence>
<dbReference type="PANTHER" id="PTHR37316">
    <property type="entry name" value="TEICHOIC ACID GLYCEROL-PHOSPHATE PRIMASE"/>
    <property type="match status" value="1"/>
</dbReference>
<evidence type="ECO:0000256" key="3">
    <source>
        <dbReference type="ARBA" id="ARBA00022475"/>
    </source>
</evidence>
<dbReference type="GO" id="GO:0047355">
    <property type="term" value="F:CDP-glycerol glycerophosphotransferase activity"/>
    <property type="evidence" value="ECO:0007669"/>
    <property type="project" value="InterPro"/>
</dbReference>
<evidence type="ECO:0000313" key="7">
    <source>
        <dbReference type="EMBL" id="TDG78057.1"/>
    </source>
</evidence>
<comment type="caution">
    <text evidence="7">The sequence shown here is derived from an EMBL/GenBank/DDBJ whole genome shotgun (WGS) entry which is preliminary data.</text>
</comment>
<name>A0A4R5NNK7_9LACO</name>
<keyword evidence="5" id="KW-0777">Teichoic acid biosynthesis</keyword>
<dbReference type="GO" id="GO:0005886">
    <property type="term" value="C:plasma membrane"/>
    <property type="evidence" value="ECO:0007669"/>
    <property type="project" value="UniProtKB-SubCell"/>
</dbReference>
<dbReference type="InterPro" id="IPR043149">
    <property type="entry name" value="TagF_N"/>
</dbReference>
<organism evidence="7 8">
    <name type="scientific">Secundilactobacillus malefermentans</name>
    <dbReference type="NCBI Taxonomy" id="176292"/>
    <lineage>
        <taxon>Bacteria</taxon>
        <taxon>Bacillati</taxon>
        <taxon>Bacillota</taxon>
        <taxon>Bacilli</taxon>
        <taxon>Lactobacillales</taxon>
        <taxon>Lactobacillaceae</taxon>
        <taxon>Secundilactobacillus</taxon>
    </lineage>
</organism>
<gene>
    <name evidence="7" type="ORF">C5L31_001292</name>
</gene>
<dbReference type="GO" id="GO:0019350">
    <property type="term" value="P:teichoic acid biosynthetic process"/>
    <property type="evidence" value="ECO:0007669"/>
    <property type="project" value="UniProtKB-KW"/>
</dbReference>
<evidence type="ECO:0000313" key="8">
    <source>
        <dbReference type="Proteomes" id="UP000294854"/>
    </source>
</evidence>
<dbReference type="PANTHER" id="PTHR37316:SF3">
    <property type="entry name" value="TEICHOIC ACID GLYCEROL-PHOSPHATE TRANSFERASE"/>
    <property type="match status" value="1"/>
</dbReference>
<dbReference type="Gene3D" id="3.40.50.12580">
    <property type="match status" value="1"/>
</dbReference>
<keyword evidence="6" id="KW-0472">Membrane</keyword>
<keyword evidence="3" id="KW-1003">Cell membrane</keyword>
<dbReference type="EMBL" id="PUFO01000045">
    <property type="protein sequence ID" value="TDG78057.1"/>
    <property type="molecule type" value="Genomic_DNA"/>
</dbReference>
<proteinExistence type="inferred from homology"/>
<sequence>MFIQKLVKTIKIIIRGGLIVINDGFICLPVKKRQVIFESFNGKEINDNPAAIYRELVKHQQFSKKNLYFGIKAREFNRVQAEHPDVQLVKRFSLKWIWITARSEFWVFNSRMPIWWKKNKRTTYIQTWHGTPLKKLGVDIEDVNIPGTTTEKYKRNFLQETSRWDYLIAPNDYSRQIFKRAFGFNNQFMTVGYPRNDRLYHASEQDIQVIKNKLVGQTNKRVITYAPTWRDDDFIKTGQYHFELPFDLAKFFERVGNDFILVIRPHYLVKDLIDITGFENRVKILADEDISDIYLISDLLITDYSSVMFDFANLKRPMLFYAYDLKHYRDQLRGFYFDYVAEAPGPLATNVQTFYEELDNFRKNRGFPEYQEKLNAFNEKFCGFEDGHAAENVVKNMMEEIKNE</sequence>
<dbReference type="STRING" id="1122149.FD44_GL001657"/>
<keyword evidence="4" id="KW-0808">Transferase</keyword>
<comment type="subcellular location">
    <subcellularLocation>
        <location evidence="1">Cell membrane</location>
        <topology evidence="1">Peripheral membrane protein</topology>
    </subcellularLocation>
</comment>
<keyword evidence="8" id="KW-1185">Reference proteome</keyword>
<dbReference type="InterPro" id="IPR007554">
    <property type="entry name" value="Glycerophosphate_synth"/>
</dbReference>
<dbReference type="AlphaFoldDB" id="A0A4R5NNK7"/>
<accession>A0A4R5NNK7</accession>
<dbReference type="RefSeq" id="WP_010619744.1">
    <property type="nucleotide sequence ID" value="NZ_PUFO01000045.1"/>
</dbReference>
<comment type="similarity">
    <text evidence="2">Belongs to the CDP-glycerol glycerophosphotransferase family.</text>
</comment>